<evidence type="ECO:0000313" key="6">
    <source>
        <dbReference type="Proteomes" id="UP000320475"/>
    </source>
</evidence>
<sequence>MNPDKELHYSLYELLISEELLWRYSRHHCITLSQDNEYKLSRLIIAKIVPNDAPLTLENLADPADDLSEGFLEVYRECYKTIGRVYEVFVDYLFEELYTSVNSLNWLKEAQLRVESILKQRRAEVLQTIVGSTDNEIQKHKRVSASCNILMASERVRIADRLNGFQNYGVSALSPFTQARISTLDNTEYYIADWCEKNSRAQLPHRFRECSEPTIETLIYLINFNALVALKLDLINFALSRFLGEEERSLPSGSWENHDIGTLRAQPDWNGYRTSSLPQLKVSYLQKVEKYKNDLARILETLLPLNIATIEKVNSELKKFIARGVSIDVADLSPELGIFLQLCPSDIPPQYSQLAEKVHSFRLDPSADDDIFNTQMISYSELHRDAVLYTLTPREYETTSREPWYSAYHFAGLPEPNSDIRNDVASVDMSTTTIAESNQGKQHKVDVAGSSSSSKHGRVGSRGSHGSSGNQELYRWND</sequence>
<dbReference type="EMBL" id="QEAN01000327">
    <property type="protein sequence ID" value="TPX40099.1"/>
    <property type="molecule type" value="Genomic_DNA"/>
</dbReference>
<evidence type="ECO:0000313" key="3">
    <source>
        <dbReference type="EMBL" id="TPX48188.1"/>
    </source>
</evidence>
<dbReference type="Proteomes" id="UP000320475">
    <property type="component" value="Unassembled WGS sequence"/>
</dbReference>
<accession>A0A507D9D7</accession>
<name>A0A507D9D7_9FUNG</name>
<dbReference type="VEuPathDB" id="FungiDB:SeMB42_g06149"/>
<protein>
    <submittedName>
        <fullName evidence="4">Uncharacterized protein</fullName>
    </submittedName>
</protein>
<organism evidence="4 6">
    <name type="scientific">Synchytrium endobioticum</name>
    <dbReference type="NCBI Taxonomy" id="286115"/>
    <lineage>
        <taxon>Eukaryota</taxon>
        <taxon>Fungi</taxon>
        <taxon>Fungi incertae sedis</taxon>
        <taxon>Chytridiomycota</taxon>
        <taxon>Chytridiomycota incertae sedis</taxon>
        <taxon>Chytridiomycetes</taxon>
        <taxon>Synchytriales</taxon>
        <taxon>Synchytriaceae</taxon>
        <taxon>Synchytrium</taxon>
    </lineage>
</organism>
<evidence type="ECO:0000313" key="5">
    <source>
        <dbReference type="Proteomes" id="UP000317494"/>
    </source>
</evidence>
<dbReference type="AlphaFoldDB" id="A0A507D9D7"/>
<keyword evidence="5" id="KW-1185">Reference proteome</keyword>
<comment type="caution">
    <text evidence="4">The sequence shown here is derived from an EMBL/GenBank/DDBJ whole genome shotgun (WGS) entry which is preliminary data.</text>
</comment>
<reference evidence="5 6" key="1">
    <citation type="journal article" date="2019" name="Sci. Rep.">
        <title>Comparative genomics of chytrid fungi reveal insights into the obligate biotrophic and pathogenic lifestyle of Synchytrium endobioticum.</title>
        <authorList>
            <person name="van de Vossenberg B.T.L.H."/>
            <person name="Warris S."/>
            <person name="Nguyen H.D.T."/>
            <person name="van Gent-Pelzer M.P.E."/>
            <person name="Joly D.L."/>
            <person name="van de Geest H.C."/>
            <person name="Bonants P.J.M."/>
            <person name="Smith D.S."/>
            <person name="Levesque C.A."/>
            <person name="van der Lee T.A.J."/>
        </authorList>
    </citation>
    <scope>NUCLEOTIDE SEQUENCE [LARGE SCALE GENOMIC DNA]</scope>
    <source>
        <strain evidence="4 6">LEV6574</strain>
        <strain evidence="2 5">MB42</strain>
    </source>
</reference>
<evidence type="ECO:0000313" key="4">
    <source>
        <dbReference type="EMBL" id="TPX48212.1"/>
    </source>
</evidence>
<evidence type="ECO:0000313" key="2">
    <source>
        <dbReference type="EMBL" id="TPX40099.1"/>
    </source>
</evidence>
<dbReference type="EMBL" id="QEAM01000057">
    <property type="protein sequence ID" value="TPX48212.1"/>
    <property type="molecule type" value="Genomic_DNA"/>
</dbReference>
<evidence type="ECO:0000256" key="1">
    <source>
        <dbReference type="SAM" id="MobiDB-lite"/>
    </source>
</evidence>
<dbReference type="EMBL" id="QEAM01000057">
    <property type="protein sequence ID" value="TPX48188.1"/>
    <property type="molecule type" value="Genomic_DNA"/>
</dbReference>
<feature type="region of interest" description="Disordered" evidence="1">
    <location>
        <begin position="436"/>
        <end position="478"/>
    </location>
</feature>
<dbReference type="Proteomes" id="UP000317494">
    <property type="component" value="Unassembled WGS sequence"/>
</dbReference>
<gene>
    <name evidence="3" type="ORF">SeLEV6574_g02156</name>
    <name evidence="4" type="ORF">SeLEV6574_g02183</name>
    <name evidence="2" type="ORF">SeMB42_g06149</name>
</gene>
<proteinExistence type="predicted"/>